<feature type="transmembrane region" description="Helical" evidence="5">
    <location>
        <begin position="99"/>
        <end position="117"/>
    </location>
</feature>
<accession>A0A315ES68</accession>
<dbReference type="PANTHER" id="PTHR37422">
    <property type="entry name" value="TEICHURONIC ACID BIOSYNTHESIS PROTEIN TUAE"/>
    <property type="match status" value="1"/>
</dbReference>
<dbReference type="EMBL" id="NESP01000001">
    <property type="protein sequence ID" value="PUE59635.1"/>
    <property type="molecule type" value="Genomic_DNA"/>
</dbReference>
<feature type="transmembrane region" description="Helical" evidence="5">
    <location>
        <begin position="124"/>
        <end position="148"/>
    </location>
</feature>
<evidence type="ECO:0000256" key="3">
    <source>
        <dbReference type="ARBA" id="ARBA00022989"/>
    </source>
</evidence>
<evidence type="ECO:0000313" key="8">
    <source>
        <dbReference type="Proteomes" id="UP000251341"/>
    </source>
</evidence>
<keyword evidence="3 5" id="KW-1133">Transmembrane helix</keyword>
<dbReference type="GO" id="GO:0016020">
    <property type="term" value="C:membrane"/>
    <property type="evidence" value="ECO:0007669"/>
    <property type="project" value="UniProtKB-SubCell"/>
</dbReference>
<feature type="transmembrane region" description="Helical" evidence="5">
    <location>
        <begin position="409"/>
        <end position="427"/>
    </location>
</feature>
<dbReference type="PANTHER" id="PTHR37422:SF21">
    <property type="entry name" value="EXOQ-LIKE PROTEIN"/>
    <property type="match status" value="1"/>
</dbReference>
<evidence type="ECO:0000256" key="4">
    <source>
        <dbReference type="ARBA" id="ARBA00023136"/>
    </source>
</evidence>
<feature type="transmembrane region" description="Helical" evidence="5">
    <location>
        <begin position="347"/>
        <end position="370"/>
    </location>
</feature>
<organism evidence="7 8">
    <name type="scientific">Limnohabitans curvus</name>
    <dbReference type="NCBI Taxonomy" id="323423"/>
    <lineage>
        <taxon>Bacteria</taxon>
        <taxon>Pseudomonadati</taxon>
        <taxon>Pseudomonadota</taxon>
        <taxon>Betaproteobacteria</taxon>
        <taxon>Burkholderiales</taxon>
        <taxon>Comamonadaceae</taxon>
        <taxon>Limnohabitans</taxon>
    </lineage>
</organism>
<dbReference type="InterPro" id="IPR007016">
    <property type="entry name" value="O-antigen_ligase-rel_domated"/>
</dbReference>
<feature type="transmembrane region" description="Helical" evidence="5">
    <location>
        <begin position="20"/>
        <end position="48"/>
    </location>
</feature>
<feature type="transmembrane region" description="Helical" evidence="5">
    <location>
        <begin position="190"/>
        <end position="207"/>
    </location>
</feature>
<dbReference type="InterPro" id="IPR051533">
    <property type="entry name" value="WaaL-like"/>
</dbReference>
<protein>
    <recommendedName>
        <fullName evidence="6">O-antigen ligase-related domain-containing protein</fullName>
    </recommendedName>
</protein>
<keyword evidence="2 5" id="KW-0812">Transmembrane</keyword>
<feature type="transmembrane region" description="Helical" evidence="5">
    <location>
        <begin position="382"/>
        <end position="403"/>
    </location>
</feature>
<feature type="domain" description="O-antigen ligase-related" evidence="6">
    <location>
        <begin position="198"/>
        <end position="363"/>
    </location>
</feature>
<dbReference type="Pfam" id="PF04932">
    <property type="entry name" value="Wzy_C"/>
    <property type="match status" value="1"/>
</dbReference>
<proteinExistence type="predicted"/>
<evidence type="ECO:0000256" key="5">
    <source>
        <dbReference type="SAM" id="Phobius"/>
    </source>
</evidence>
<feature type="transmembrane region" description="Helical" evidence="5">
    <location>
        <begin position="213"/>
        <end position="228"/>
    </location>
</feature>
<name>A0A315ES68_9BURK</name>
<evidence type="ECO:0000259" key="6">
    <source>
        <dbReference type="Pfam" id="PF04932"/>
    </source>
</evidence>
<evidence type="ECO:0000313" key="7">
    <source>
        <dbReference type="EMBL" id="PUE59635.1"/>
    </source>
</evidence>
<dbReference type="Proteomes" id="UP000251341">
    <property type="component" value="Unassembled WGS sequence"/>
</dbReference>
<feature type="transmembrane region" description="Helical" evidence="5">
    <location>
        <begin position="168"/>
        <end position="185"/>
    </location>
</feature>
<dbReference type="RefSeq" id="WP_108402194.1">
    <property type="nucleotide sequence ID" value="NZ_NESP01000001.1"/>
</dbReference>
<keyword evidence="8" id="KW-1185">Reference proteome</keyword>
<reference evidence="7 8" key="1">
    <citation type="submission" date="2017-04" db="EMBL/GenBank/DDBJ databases">
        <title>Unexpected and diverse lifestyles within the genus Limnohabitans.</title>
        <authorList>
            <person name="Kasalicky V."/>
            <person name="Mehrshad M."/>
            <person name="Andrei S.-A."/>
            <person name="Salcher M."/>
            <person name="Kratochvilova H."/>
            <person name="Simek K."/>
            <person name="Ghai R."/>
        </authorList>
    </citation>
    <scope>NUCLEOTIDE SEQUENCE [LARGE SCALE GENOMIC DNA]</scope>
    <source>
        <strain evidence="7 8">MWH-C5</strain>
    </source>
</reference>
<comment type="caution">
    <text evidence="7">The sequence shown here is derived from an EMBL/GenBank/DDBJ whole genome shotgun (WGS) entry which is preliminary data.</text>
</comment>
<comment type="subcellular location">
    <subcellularLocation>
        <location evidence="1">Membrane</location>
        <topology evidence="1">Multi-pass membrane protein</topology>
    </subcellularLocation>
</comment>
<sequence>MTHTVAATAMPQTPRHAQIAMGMVCLLGMAVFTSVAFTNIAVLGLVLLAPFAWRDFLKTKQVIEPDAKLFLGLVLVLCVWDVCTNVLAGFGLGAALKELLHDLRTLGFVLVLWAVFVNPRVARVAFWAFAGSVLVLGSLNLLLTLTGYVAQGEYFTTGHMRMSHMSHMYGQALVGLVFVLAQMWLVRPQLAWRVAVPLVLLVASLFLASERRTGWLLLAAGFGVWGLLNAKRLFVGKYKWLLLLAVAGVIGVVATSDVVHRRMALAVVEFGQYLAMTPQERSAAVFGAVSLRMQYAATAWEAIKASNWWIGVGSIAFPQAYQAAATALEVTPQSWATYNWGNPHNEYLYMLATKGVVGLALYLAIFAQACRVAWGKTDEVQRIGLVMFVFLFMLSITTNSMMIDMEEGHFTLLILLVFLAPKSLGLAKPPTQTL</sequence>
<evidence type="ECO:0000256" key="1">
    <source>
        <dbReference type="ARBA" id="ARBA00004141"/>
    </source>
</evidence>
<dbReference type="AlphaFoldDB" id="A0A315ES68"/>
<feature type="transmembrane region" description="Helical" evidence="5">
    <location>
        <begin position="69"/>
        <end position="93"/>
    </location>
</feature>
<keyword evidence="4 5" id="KW-0472">Membrane</keyword>
<evidence type="ECO:0000256" key="2">
    <source>
        <dbReference type="ARBA" id="ARBA00022692"/>
    </source>
</evidence>
<feature type="transmembrane region" description="Helical" evidence="5">
    <location>
        <begin position="240"/>
        <end position="259"/>
    </location>
</feature>
<gene>
    <name evidence="7" type="ORF">B9Z44_08650</name>
</gene>